<evidence type="ECO:0000256" key="1">
    <source>
        <dbReference type="ARBA" id="ARBA00022448"/>
    </source>
</evidence>
<protein>
    <submittedName>
        <fullName evidence="3">Uncharacterized protein</fullName>
    </submittedName>
</protein>
<sequence>MHSAVREPLDGRDFLETDAEIGDDGKLHVTVRKSNASRRSLGPGSFSGLTPHPSNLTGAEIYSLSSSRNPTPRGSNFNTSDFYNMMGVQGFPGGRLSNFGPADLYSVQSSRGPTPRPSNFEENCAPMATNSSPRFGFYPAQTVPTSYPAPNPEFSSTVSTKNTKNLQQQQQEQQQQPQQQNSKANHDAKELHMFVWSSSASPVSDVFGGNDFERVMRDEIK</sequence>
<dbReference type="EMBL" id="CM004391">
    <property type="protein sequence ID" value="OAY51338.1"/>
    <property type="molecule type" value="Genomic_DNA"/>
</dbReference>
<feature type="compositionally biased region" description="Polar residues" evidence="2">
    <location>
        <begin position="153"/>
        <end position="166"/>
    </location>
</feature>
<feature type="compositionally biased region" description="Polar residues" evidence="2">
    <location>
        <begin position="52"/>
        <end position="79"/>
    </location>
</feature>
<evidence type="ECO:0000313" key="3">
    <source>
        <dbReference type="EMBL" id="OAY51338.1"/>
    </source>
</evidence>
<dbReference type="AlphaFoldDB" id="A0A2C9VY62"/>
<feature type="compositionally biased region" description="Low complexity" evidence="2">
    <location>
        <begin position="167"/>
        <end position="180"/>
    </location>
</feature>
<evidence type="ECO:0000256" key="2">
    <source>
        <dbReference type="SAM" id="MobiDB-lite"/>
    </source>
</evidence>
<dbReference type="InterPro" id="IPR051107">
    <property type="entry name" value="Auxin_Efflux_Carrier"/>
</dbReference>
<accession>A0A2C9VY62</accession>
<feature type="region of interest" description="Disordered" evidence="2">
    <location>
        <begin position="1"/>
        <end position="79"/>
    </location>
</feature>
<keyword evidence="1" id="KW-0813">Transport</keyword>
<dbReference type="PANTHER" id="PTHR31752">
    <property type="entry name" value="AUXIN EFFLUX CARRIER COMPONENT 1B-RELATED"/>
    <property type="match status" value="1"/>
</dbReference>
<feature type="compositionally biased region" description="Basic and acidic residues" evidence="2">
    <location>
        <begin position="1"/>
        <end position="15"/>
    </location>
</feature>
<organism evidence="3">
    <name type="scientific">Manihot esculenta</name>
    <name type="common">Cassava</name>
    <name type="synonym">Jatropha manihot</name>
    <dbReference type="NCBI Taxonomy" id="3983"/>
    <lineage>
        <taxon>Eukaryota</taxon>
        <taxon>Viridiplantae</taxon>
        <taxon>Streptophyta</taxon>
        <taxon>Embryophyta</taxon>
        <taxon>Tracheophyta</taxon>
        <taxon>Spermatophyta</taxon>
        <taxon>Magnoliopsida</taxon>
        <taxon>eudicotyledons</taxon>
        <taxon>Gunneridae</taxon>
        <taxon>Pentapetalae</taxon>
        <taxon>rosids</taxon>
        <taxon>fabids</taxon>
        <taxon>Malpighiales</taxon>
        <taxon>Euphorbiaceae</taxon>
        <taxon>Crotonoideae</taxon>
        <taxon>Manihoteae</taxon>
        <taxon>Manihot</taxon>
    </lineage>
</organism>
<dbReference type="STRING" id="3983.A0A2C9VY62"/>
<gene>
    <name evidence="3" type="ORF">MANES_05G206700</name>
</gene>
<dbReference type="PANTHER" id="PTHR31752:SF72">
    <property type="entry name" value="AUXIN EFFLUX CARRIER COMPONENT 3A"/>
    <property type="match status" value="1"/>
</dbReference>
<feature type="region of interest" description="Disordered" evidence="2">
    <location>
        <begin position="102"/>
        <end position="191"/>
    </location>
</feature>
<reference evidence="3" key="1">
    <citation type="submission" date="2016-02" db="EMBL/GenBank/DDBJ databases">
        <title>WGS assembly of Manihot esculenta.</title>
        <authorList>
            <person name="Bredeson J.V."/>
            <person name="Prochnik S.E."/>
            <person name="Lyons J.B."/>
            <person name="Schmutz J."/>
            <person name="Grimwood J."/>
            <person name="Vrebalov J."/>
            <person name="Bart R.S."/>
            <person name="Amuge T."/>
            <person name="Ferguson M.E."/>
            <person name="Green R."/>
            <person name="Putnam N."/>
            <person name="Stites J."/>
            <person name="Rounsley S."/>
            <person name="Rokhsar D.S."/>
        </authorList>
    </citation>
    <scope>NUCLEOTIDE SEQUENCE [LARGE SCALE GENOMIC DNA]</scope>
    <source>
        <tissue evidence="3">Leaf</tissue>
    </source>
</reference>
<name>A0A2C9VY62_MANES</name>
<proteinExistence type="predicted"/>